<evidence type="ECO:0000256" key="1">
    <source>
        <dbReference type="SAM" id="Phobius"/>
    </source>
</evidence>
<reference evidence="2" key="3">
    <citation type="submission" date="2025-09" db="UniProtKB">
        <authorList>
            <consortium name="Ensembl"/>
        </authorList>
    </citation>
    <scope>IDENTIFICATION</scope>
</reference>
<name>A0A4W5PJA6_9TELE</name>
<dbReference type="Proteomes" id="UP000314982">
    <property type="component" value="Unassembled WGS sequence"/>
</dbReference>
<reference evidence="3" key="1">
    <citation type="submission" date="2018-06" db="EMBL/GenBank/DDBJ databases">
        <title>Genome assembly of Danube salmon.</title>
        <authorList>
            <person name="Macqueen D.J."/>
            <person name="Gundappa M.K."/>
        </authorList>
    </citation>
    <scope>NUCLEOTIDE SEQUENCE [LARGE SCALE GENOMIC DNA]</scope>
</reference>
<feature type="transmembrane region" description="Helical" evidence="1">
    <location>
        <begin position="12"/>
        <end position="36"/>
    </location>
</feature>
<evidence type="ECO:0000313" key="3">
    <source>
        <dbReference type="Proteomes" id="UP000314982"/>
    </source>
</evidence>
<protein>
    <submittedName>
        <fullName evidence="2">Uncharacterized protein</fullName>
    </submittedName>
</protein>
<keyword evidence="1" id="KW-1133">Transmembrane helix</keyword>
<keyword evidence="1" id="KW-0812">Transmembrane</keyword>
<organism evidence="2 3">
    <name type="scientific">Hucho hucho</name>
    <name type="common">huchen</name>
    <dbReference type="NCBI Taxonomy" id="62062"/>
    <lineage>
        <taxon>Eukaryota</taxon>
        <taxon>Metazoa</taxon>
        <taxon>Chordata</taxon>
        <taxon>Craniata</taxon>
        <taxon>Vertebrata</taxon>
        <taxon>Euteleostomi</taxon>
        <taxon>Actinopterygii</taxon>
        <taxon>Neopterygii</taxon>
        <taxon>Teleostei</taxon>
        <taxon>Protacanthopterygii</taxon>
        <taxon>Salmoniformes</taxon>
        <taxon>Salmonidae</taxon>
        <taxon>Salmoninae</taxon>
        <taxon>Hucho</taxon>
    </lineage>
</organism>
<dbReference type="AlphaFoldDB" id="A0A4W5PJA6"/>
<proteinExistence type="predicted"/>
<evidence type="ECO:0000313" key="2">
    <source>
        <dbReference type="Ensembl" id="ENSHHUP00000064676.1"/>
    </source>
</evidence>
<dbReference type="GeneTree" id="ENSGT00990000212934"/>
<dbReference type="Ensembl" id="ENSHHUT00000066875.1">
    <property type="protein sequence ID" value="ENSHHUP00000064676.1"/>
    <property type="gene ID" value="ENSHHUG00000038193.1"/>
</dbReference>
<keyword evidence="1" id="KW-0472">Membrane</keyword>
<sequence length="78" mass="8573">HYSFSFFLNFKIHNSTLILCGIVFQGWATLMGVGFIKHLNSSVARGSAYPHPYPHMQSEPALAFLGALSEILFATPSS</sequence>
<reference evidence="2" key="2">
    <citation type="submission" date="2025-08" db="UniProtKB">
        <authorList>
            <consortium name="Ensembl"/>
        </authorList>
    </citation>
    <scope>IDENTIFICATION</scope>
</reference>
<accession>A0A4W5PJA6</accession>
<keyword evidence="3" id="KW-1185">Reference proteome</keyword>